<dbReference type="InterPro" id="IPR019595">
    <property type="entry name" value="DUF2470"/>
</dbReference>
<accession>A0A5B8MX86</accession>
<gene>
    <name evidence="3" type="ORF">A3770_15p74590</name>
    <name evidence="2" type="ORF">CPRI1469_LOCUS6974</name>
</gene>
<dbReference type="EMBL" id="CP031048">
    <property type="protein sequence ID" value="QDZ24941.1"/>
    <property type="molecule type" value="Genomic_DNA"/>
</dbReference>
<dbReference type="AlphaFoldDB" id="A0A5B8MX86"/>
<dbReference type="OrthoDB" id="200019at2759"/>
<reference evidence="2" key="2">
    <citation type="submission" date="2021-01" db="EMBL/GenBank/DDBJ databases">
        <authorList>
            <person name="Corre E."/>
            <person name="Pelletier E."/>
            <person name="Niang G."/>
            <person name="Scheremetjew M."/>
            <person name="Finn R."/>
            <person name="Kale V."/>
            <person name="Holt S."/>
            <person name="Cochrane G."/>
            <person name="Meng A."/>
            <person name="Brown T."/>
            <person name="Cohen L."/>
        </authorList>
    </citation>
    <scope>NUCLEOTIDE SEQUENCE</scope>
    <source>
        <strain evidence="2">CCMP1205</strain>
    </source>
</reference>
<keyword evidence="4" id="KW-1185">Reference proteome</keyword>
<dbReference type="Proteomes" id="UP000316726">
    <property type="component" value="Chromosome 15"/>
</dbReference>
<protein>
    <recommendedName>
        <fullName evidence="1">DUF2470 domain-containing protein</fullName>
    </recommendedName>
</protein>
<evidence type="ECO:0000313" key="4">
    <source>
        <dbReference type="Proteomes" id="UP000316726"/>
    </source>
</evidence>
<dbReference type="SUPFAM" id="SSF50475">
    <property type="entry name" value="FMN-binding split barrel"/>
    <property type="match status" value="1"/>
</dbReference>
<reference evidence="3 4" key="1">
    <citation type="submission" date="2018-07" db="EMBL/GenBank/DDBJ databases">
        <title>The complete nuclear genome of the prasinophyte Chloropicon primus (CCMP1205).</title>
        <authorList>
            <person name="Pombert J.-F."/>
            <person name="Otis C."/>
            <person name="Turmel M."/>
            <person name="Lemieux C."/>
        </authorList>
    </citation>
    <scope>NUCLEOTIDE SEQUENCE [LARGE SCALE GENOMIC DNA]</scope>
    <source>
        <strain evidence="3 4">CCMP1205</strain>
    </source>
</reference>
<dbReference type="InterPro" id="IPR037119">
    <property type="entry name" value="Haem_oxidase_HugZ-like_sf"/>
</dbReference>
<feature type="domain" description="DUF2470" evidence="1">
    <location>
        <begin position="13"/>
        <end position="88"/>
    </location>
</feature>
<dbReference type="EMBL" id="HBHL01010485">
    <property type="protein sequence ID" value="CAD9718109.1"/>
    <property type="molecule type" value="Transcribed_RNA"/>
</dbReference>
<sequence>MAKEERGSFGDASRAVAHMNDDHFESLVAWVHHYLKVPTHLTLTDVILVDCTEEGMHLMVHGDWRLIEYPKECEVKTARDLRKVAVFMHNEAFSKLGLSYRIKHGYYGSTAAYLAEKAKQNKHILVPALATAALALAYYRRMKWR</sequence>
<dbReference type="Pfam" id="PF10615">
    <property type="entry name" value="DUF2470"/>
    <property type="match status" value="1"/>
</dbReference>
<evidence type="ECO:0000313" key="2">
    <source>
        <dbReference type="EMBL" id="CAD9718109.1"/>
    </source>
</evidence>
<proteinExistence type="predicted"/>
<dbReference type="Gene3D" id="3.20.180.10">
    <property type="entry name" value="PNP-oxidase-like"/>
    <property type="match status" value="1"/>
</dbReference>
<name>A0A5B8MX86_9CHLO</name>
<evidence type="ECO:0000259" key="1">
    <source>
        <dbReference type="Pfam" id="PF10615"/>
    </source>
</evidence>
<organism evidence="3 4">
    <name type="scientific">Chloropicon primus</name>
    <dbReference type="NCBI Taxonomy" id="1764295"/>
    <lineage>
        <taxon>Eukaryota</taxon>
        <taxon>Viridiplantae</taxon>
        <taxon>Chlorophyta</taxon>
        <taxon>Chloropicophyceae</taxon>
        <taxon>Chloropicales</taxon>
        <taxon>Chloropicaceae</taxon>
        <taxon>Chloropicon</taxon>
    </lineage>
</organism>
<evidence type="ECO:0000313" key="3">
    <source>
        <dbReference type="EMBL" id="QDZ24941.1"/>
    </source>
</evidence>